<protein>
    <submittedName>
        <fullName evidence="2">Class I SAM-dependent methyltransferase</fullName>
    </submittedName>
</protein>
<organism evidence="2 3">
    <name type="scientific">Paracoccus marinaquae</name>
    <dbReference type="NCBI Taxonomy" id="2841926"/>
    <lineage>
        <taxon>Bacteria</taxon>
        <taxon>Pseudomonadati</taxon>
        <taxon>Pseudomonadota</taxon>
        <taxon>Alphaproteobacteria</taxon>
        <taxon>Rhodobacterales</taxon>
        <taxon>Paracoccaceae</taxon>
        <taxon>Paracoccus</taxon>
    </lineage>
</organism>
<name>A0ABS6AIG2_9RHOB</name>
<dbReference type="Pfam" id="PF13649">
    <property type="entry name" value="Methyltransf_25"/>
    <property type="match status" value="1"/>
</dbReference>
<evidence type="ECO:0000313" key="2">
    <source>
        <dbReference type="EMBL" id="MBU3029996.1"/>
    </source>
</evidence>
<comment type="caution">
    <text evidence="2">The sequence shown here is derived from an EMBL/GenBank/DDBJ whole genome shotgun (WGS) entry which is preliminary data.</text>
</comment>
<proteinExistence type="predicted"/>
<dbReference type="GO" id="GO:0032259">
    <property type="term" value="P:methylation"/>
    <property type="evidence" value="ECO:0007669"/>
    <property type="project" value="UniProtKB-KW"/>
</dbReference>
<dbReference type="Proteomes" id="UP001166191">
    <property type="component" value="Unassembled WGS sequence"/>
</dbReference>
<gene>
    <name evidence="2" type="ORF">KNW02_07680</name>
</gene>
<feature type="domain" description="Methyltransferase" evidence="1">
    <location>
        <begin position="46"/>
        <end position="139"/>
    </location>
</feature>
<dbReference type="InterPro" id="IPR041698">
    <property type="entry name" value="Methyltransf_25"/>
</dbReference>
<dbReference type="CDD" id="cd02440">
    <property type="entry name" value="AdoMet_MTases"/>
    <property type="match status" value="1"/>
</dbReference>
<accession>A0ABS6AIG2</accession>
<dbReference type="EMBL" id="JAHKNG010000010">
    <property type="protein sequence ID" value="MBU3029996.1"/>
    <property type="molecule type" value="Genomic_DNA"/>
</dbReference>
<keyword evidence="3" id="KW-1185">Reference proteome</keyword>
<evidence type="ECO:0000259" key="1">
    <source>
        <dbReference type="Pfam" id="PF13649"/>
    </source>
</evidence>
<dbReference type="GO" id="GO:0008168">
    <property type="term" value="F:methyltransferase activity"/>
    <property type="evidence" value="ECO:0007669"/>
    <property type="project" value="UniProtKB-KW"/>
</dbReference>
<keyword evidence="2" id="KW-0489">Methyltransferase</keyword>
<evidence type="ECO:0000313" key="3">
    <source>
        <dbReference type="Proteomes" id="UP001166191"/>
    </source>
</evidence>
<reference evidence="2" key="1">
    <citation type="submission" date="2021-06" db="EMBL/GenBank/DDBJ databases">
        <title>Paracoccus bacterium XHP0099 sp. nov., isolated from the surface waters of the Yellow Sea.</title>
        <authorList>
            <person name="Xue H."/>
            <person name="Zhang D."/>
        </authorList>
    </citation>
    <scope>NUCLEOTIDE SEQUENCE</scope>
    <source>
        <strain evidence="2">XHP0099</strain>
    </source>
</reference>
<keyword evidence="2" id="KW-0808">Transferase</keyword>
<sequence>MIAVWRREGRVSDWQERFAGEGYHYGRAPAQFVQARMADLGAGARVLSIAEGEGRNAVWLAGQRYRVTAVEPTATGQRKALALAASQGVSLDWRAEDLKGFAWPEEAFDAALGCFFQFAAPEFRVRILAGLGRAVRPGGTVFLHGFSTRQLANDSGGPKIEEQLWTPERILPAFPGWQVIRAEDYDAVLAEGPGHSGPAALVDVIVRKPG</sequence>